<keyword evidence="1" id="KW-1133">Transmembrane helix</keyword>
<evidence type="ECO:0000313" key="3">
    <source>
        <dbReference type="Proteomes" id="UP000254134"/>
    </source>
</evidence>
<evidence type="ECO:0000313" key="2">
    <source>
        <dbReference type="EMBL" id="RDI75377.1"/>
    </source>
</evidence>
<dbReference type="AlphaFoldDB" id="A0A7M2YYY9"/>
<gene>
    <name evidence="2" type="ORF">Gocc_1175</name>
</gene>
<proteinExistence type="predicted"/>
<feature type="transmembrane region" description="Helical" evidence="1">
    <location>
        <begin position="42"/>
        <end position="61"/>
    </location>
</feature>
<reference evidence="3" key="2">
    <citation type="journal article" date="2019" name="MicrobiologyOpen">
        <title>High-quality draft genome sequence of Gaiella occulta isolated from a 150 meter deep mineral water borehole and comparison with the genome sequences of other deep-branching lineages of the phylum Actinobacteria.</title>
        <authorList>
            <person name="Severino R."/>
            <person name="Froufe H.J.C."/>
            <person name="Barroso C."/>
            <person name="Albuquerque L."/>
            <person name="Lobo-da-Cunha A."/>
            <person name="da Costa M.S."/>
            <person name="Egas C."/>
        </authorList>
    </citation>
    <scope>NUCLEOTIDE SEQUENCE [LARGE SCALE GENOMIC DNA]</scope>
    <source>
        <strain evidence="3">F2-233</strain>
    </source>
</reference>
<evidence type="ECO:0000256" key="1">
    <source>
        <dbReference type="SAM" id="Phobius"/>
    </source>
</evidence>
<reference evidence="2 3" key="1">
    <citation type="submission" date="2018-07" db="EMBL/GenBank/DDBJ databases">
        <title>High-quality-draft genome sequence of Gaiella occulta.</title>
        <authorList>
            <person name="Severino R."/>
            <person name="Froufe H.J.C."/>
            <person name="Rainey F.A."/>
            <person name="Barroso C."/>
            <person name="Albuquerque L."/>
            <person name="Lobo-Da-Cunha A."/>
            <person name="Da Costa M.S."/>
            <person name="Egas C."/>
        </authorList>
    </citation>
    <scope>NUCLEOTIDE SEQUENCE [LARGE SCALE GENOMIC DNA]</scope>
    <source>
        <strain evidence="2 3">F2-233</strain>
    </source>
</reference>
<feature type="transmembrane region" description="Helical" evidence="1">
    <location>
        <begin position="12"/>
        <end position="36"/>
    </location>
</feature>
<organism evidence="2 3">
    <name type="scientific">Gaiella occulta</name>
    <dbReference type="NCBI Taxonomy" id="1002870"/>
    <lineage>
        <taxon>Bacteria</taxon>
        <taxon>Bacillati</taxon>
        <taxon>Actinomycetota</taxon>
        <taxon>Thermoleophilia</taxon>
        <taxon>Gaiellales</taxon>
        <taxon>Gaiellaceae</taxon>
        <taxon>Gaiella</taxon>
    </lineage>
</organism>
<dbReference type="EMBL" id="QQZY01000002">
    <property type="protein sequence ID" value="RDI75377.1"/>
    <property type="molecule type" value="Genomic_DNA"/>
</dbReference>
<protein>
    <submittedName>
        <fullName evidence="2">Uncharacterized protein</fullName>
    </submittedName>
</protein>
<comment type="caution">
    <text evidence="2">The sequence shown here is derived from an EMBL/GenBank/DDBJ whole genome shotgun (WGS) entry which is preliminary data.</text>
</comment>
<dbReference type="RefSeq" id="WP_114795586.1">
    <property type="nucleotide sequence ID" value="NZ_QQZY01000002.1"/>
</dbReference>
<keyword evidence="1" id="KW-0812">Transmembrane</keyword>
<name>A0A7M2YYY9_9ACTN</name>
<sequence>MRPDVLFGAARRFAVLLASISAAVVVVALGLGALVGSAPDRSVSLGFYAAGAFLVLGGFVFGNRGPYRSADDGVALWRGRSLRRASADDVRTSINMSVLLVVLGLVLLALGVAVDSRYRLV</sequence>
<keyword evidence="3" id="KW-1185">Reference proteome</keyword>
<keyword evidence="1" id="KW-0472">Membrane</keyword>
<dbReference type="Proteomes" id="UP000254134">
    <property type="component" value="Unassembled WGS sequence"/>
</dbReference>
<accession>A0A7M2YYY9</accession>
<feature type="transmembrane region" description="Helical" evidence="1">
    <location>
        <begin position="93"/>
        <end position="114"/>
    </location>
</feature>